<dbReference type="EMBL" id="CP033019">
    <property type="protein sequence ID" value="AYM76207.1"/>
    <property type="molecule type" value="Genomic_DNA"/>
</dbReference>
<evidence type="ECO:0000313" key="2">
    <source>
        <dbReference type="Proteomes" id="UP000279594"/>
    </source>
</evidence>
<dbReference type="Proteomes" id="UP000279594">
    <property type="component" value="Chromosome"/>
</dbReference>
<evidence type="ECO:0000313" key="1">
    <source>
        <dbReference type="EMBL" id="AYM76207.1"/>
    </source>
</evidence>
<name>A0A3G2E816_9BURK</name>
<proteinExistence type="predicted"/>
<dbReference type="AlphaFoldDB" id="A0A3G2E816"/>
<sequence length="67" mass="7788">MGKTQEIYDVLIKIQDYIKISRIDYLLKSGLMIGVYVMKDKGEVVGCIKGYRADKMTEEEFINSNYE</sequence>
<organism evidence="1 2">
    <name type="scientific">Janthinobacterium agaricidamnosum</name>
    <dbReference type="NCBI Taxonomy" id="55508"/>
    <lineage>
        <taxon>Bacteria</taxon>
        <taxon>Pseudomonadati</taxon>
        <taxon>Pseudomonadota</taxon>
        <taxon>Betaproteobacteria</taxon>
        <taxon>Burkholderiales</taxon>
        <taxon>Oxalobacteraceae</taxon>
        <taxon>Janthinobacterium</taxon>
    </lineage>
</organism>
<protein>
    <submittedName>
        <fullName evidence="1">Uncharacterized protein</fullName>
    </submittedName>
</protein>
<reference evidence="1 2" key="1">
    <citation type="submission" date="2018-10" db="EMBL/GenBank/DDBJ databases">
        <title>Effects of UV and annual dynamics of microbial communities in freshwater RAS systems.</title>
        <authorList>
            <person name="Bekkelund A.K."/>
            <person name="Hansen B.R."/>
            <person name="Stokken H."/>
            <person name="Eriksen B.F."/>
            <person name="Kashulin N.A."/>
        </authorList>
    </citation>
    <scope>NUCLEOTIDE SEQUENCE [LARGE SCALE GENOMIC DNA]</scope>
    <source>
        <strain evidence="1 2">BHSEK</strain>
    </source>
</reference>
<gene>
    <name evidence="1" type="ORF">D9M09_10685</name>
</gene>
<keyword evidence="2" id="KW-1185">Reference proteome</keyword>
<accession>A0A3G2E816</accession>